<proteinExistence type="predicted"/>
<dbReference type="AlphaFoldDB" id="A0A1S8KYT7"/>
<evidence type="ECO:0000313" key="1">
    <source>
        <dbReference type="EMBL" id="URZ12821.1"/>
    </source>
</evidence>
<keyword evidence="2" id="KW-1185">Reference proteome</keyword>
<dbReference type="RefSeq" id="WP_077832296.1">
    <property type="nucleotide sequence ID" value="NZ_CP096983.1"/>
</dbReference>
<sequence length="173" mass="20563">MKKEVRYVEERPIFLIRFILITIFALAFIIGFTFMSVEGIIKPRPNGHPIILELVVIISMFIIWPALNIFSSCKYDIILRKDELEYTGWINKRIIKYEEIKLIKSTDLGIWSPYGKGYDEKRQFVQIKLKRGRQIKILLNPNKETIDKFHMDLMNFTGKDIKFQNKFILFVRG</sequence>
<protein>
    <submittedName>
        <fullName evidence="1">Uncharacterized protein</fullName>
    </submittedName>
</protein>
<dbReference type="STRING" id="84029.CROST_39040"/>
<dbReference type="KEGG" id="crw:CROST_035660"/>
<evidence type="ECO:0000313" key="2">
    <source>
        <dbReference type="Proteomes" id="UP000190951"/>
    </source>
</evidence>
<dbReference type="EMBL" id="CP096983">
    <property type="protein sequence ID" value="URZ12821.1"/>
    <property type="molecule type" value="Genomic_DNA"/>
</dbReference>
<organism evidence="1 2">
    <name type="scientific">Clostridium felsineum</name>
    <dbReference type="NCBI Taxonomy" id="36839"/>
    <lineage>
        <taxon>Bacteria</taxon>
        <taxon>Bacillati</taxon>
        <taxon>Bacillota</taxon>
        <taxon>Clostridia</taxon>
        <taxon>Eubacteriales</taxon>
        <taxon>Clostridiaceae</taxon>
        <taxon>Clostridium</taxon>
    </lineage>
</organism>
<accession>A0A1S8KYT7</accession>
<dbReference type="Proteomes" id="UP000190951">
    <property type="component" value="Chromosome"/>
</dbReference>
<gene>
    <name evidence="1" type="ORF">CROST_035660</name>
</gene>
<name>A0A1S8KYT7_9CLOT</name>
<reference evidence="1 2" key="1">
    <citation type="submission" date="2022-04" db="EMBL/GenBank/DDBJ databases">
        <title>Genome sequence of C. roseum typestrain.</title>
        <authorList>
            <person name="Poehlein A."/>
            <person name="Schoch T."/>
            <person name="Duerre P."/>
            <person name="Daniel R."/>
        </authorList>
    </citation>
    <scope>NUCLEOTIDE SEQUENCE [LARGE SCALE GENOMIC DNA]</scope>
    <source>
        <strain evidence="1 2">DSM 7320</strain>
    </source>
</reference>